<sequence>MLETIDPRKTTLLLFELQNDFLHKDGKLHAKMQQVMEKTEMHQNLLRLIAAARRCGVAVLHVPMLIPQRPQLQGLMGKLQDLGAFAEDSWGVDFHADFQPCKADAIVAGKVSFDAFQSSNLDLLLRRGRFSSLIMCGFQTNICVESSARSACDMGFSVIVPRDCCACASVEEHEASLKLSLPYFATVTDHQECMTSLRNGAGQLAGTRISFGVTERMAAHLFAELDLDHNGRLEPPELQKLGRILGEKWDLPKLEEIYAAVDSDGNGTIDFREFFEWLMNNCTLGRGTRSVRRRQVPGDLQLDPLWIEKLKFWDEICSDEAVHAGGAGQAVRDGKKENKEGSLRGHCISTAEILRRWGHPETTCLAALFHSVYETQGGHHAMGSALSFEQQRPKLQENLGAEVEELVWHFQSANRSTFPPLKNGCARDPTLWPLYGSSILFASADAQSFTVYSFVDNKTVLELPKRLRWPLLELVLANAFDQPAAMIDEDPEQAVLWCYQLRGCWGAPWPYLSEGCRNHLAQYLKSALEASSWGKVEQVAREALLEVRFPLRTTMLASERNKLDPIDDVQGFIDGLRTYWEKLQPAPAAELAKPFFGDEKLELEAKLCRKVAEKNQV</sequence>
<dbReference type="Pfam" id="PF13499">
    <property type="entry name" value="EF-hand_7"/>
    <property type="match status" value="1"/>
</dbReference>
<feature type="domain" description="EF-hand" evidence="4">
    <location>
        <begin position="213"/>
        <end position="248"/>
    </location>
</feature>
<evidence type="ECO:0000256" key="2">
    <source>
        <dbReference type="ARBA" id="ARBA00022801"/>
    </source>
</evidence>
<dbReference type="InterPro" id="IPR050272">
    <property type="entry name" value="Isochorismatase-like_hydrls"/>
</dbReference>
<dbReference type="SUPFAM" id="SSF52499">
    <property type="entry name" value="Isochorismatase-like hydrolases"/>
    <property type="match status" value="1"/>
</dbReference>
<dbReference type="Pfam" id="PF20680">
    <property type="entry name" value="DUF6817"/>
    <property type="match status" value="1"/>
</dbReference>
<dbReference type="OrthoDB" id="167809at2759"/>
<organism evidence="5 6">
    <name type="scientific">Symbiodinium natans</name>
    <dbReference type="NCBI Taxonomy" id="878477"/>
    <lineage>
        <taxon>Eukaryota</taxon>
        <taxon>Sar</taxon>
        <taxon>Alveolata</taxon>
        <taxon>Dinophyceae</taxon>
        <taxon>Suessiales</taxon>
        <taxon>Symbiodiniaceae</taxon>
        <taxon>Symbiodinium</taxon>
    </lineage>
</organism>
<keyword evidence="2" id="KW-0378">Hydrolase</keyword>
<protein>
    <submittedName>
        <fullName evidence="5">YecD protein</fullName>
    </submittedName>
</protein>
<dbReference type="CDD" id="cd00051">
    <property type="entry name" value="EFh"/>
    <property type="match status" value="1"/>
</dbReference>
<keyword evidence="6" id="KW-1185">Reference proteome</keyword>
<feature type="domain" description="EF-hand" evidence="4">
    <location>
        <begin position="249"/>
        <end position="284"/>
    </location>
</feature>
<evidence type="ECO:0000256" key="3">
    <source>
        <dbReference type="ARBA" id="ARBA00022837"/>
    </source>
</evidence>
<keyword evidence="3" id="KW-0106">Calcium</keyword>
<name>A0A812RP75_9DINO</name>
<dbReference type="Proteomes" id="UP000604046">
    <property type="component" value="Unassembled WGS sequence"/>
</dbReference>
<dbReference type="Pfam" id="PF00857">
    <property type="entry name" value="Isochorismatase"/>
    <property type="match status" value="1"/>
</dbReference>
<dbReference type="AlphaFoldDB" id="A0A812RP75"/>
<evidence type="ECO:0000256" key="1">
    <source>
        <dbReference type="ARBA" id="ARBA00006336"/>
    </source>
</evidence>
<dbReference type="Gene3D" id="1.10.238.10">
    <property type="entry name" value="EF-hand"/>
    <property type="match status" value="1"/>
</dbReference>
<dbReference type="PROSITE" id="PS00018">
    <property type="entry name" value="EF_HAND_1"/>
    <property type="match status" value="2"/>
</dbReference>
<dbReference type="PANTHER" id="PTHR43540:SF16">
    <property type="entry name" value="ISOCHORISMATASE-LIKE DOMAIN-CONTAINING PROTEIN"/>
    <property type="match status" value="1"/>
</dbReference>
<dbReference type="Gene3D" id="3.40.50.850">
    <property type="entry name" value="Isochorismatase-like"/>
    <property type="match status" value="1"/>
</dbReference>
<dbReference type="PANTHER" id="PTHR43540">
    <property type="entry name" value="PEROXYUREIDOACRYLATE/UREIDOACRYLATE AMIDOHYDROLASE-RELATED"/>
    <property type="match status" value="1"/>
</dbReference>
<evidence type="ECO:0000259" key="4">
    <source>
        <dbReference type="PROSITE" id="PS50222"/>
    </source>
</evidence>
<gene>
    <name evidence="5" type="primary">yecD</name>
    <name evidence="5" type="ORF">SNAT2548_LOCUS24473</name>
</gene>
<dbReference type="EMBL" id="CAJNDS010002359">
    <property type="protein sequence ID" value="CAE7448309.1"/>
    <property type="molecule type" value="Genomic_DNA"/>
</dbReference>
<dbReference type="CDD" id="cd00431">
    <property type="entry name" value="cysteine_hydrolases"/>
    <property type="match status" value="1"/>
</dbReference>
<proteinExistence type="inferred from homology"/>
<dbReference type="InterPro" id="IPR002048">
    <property type="entry name" value="EF_hand_dom"/>
</dbReference>
<comment type="similarity">
    <text evidence="1">Belongs to the isochorismatase family.</text>
</comment>
<dbReference type="GO" id="GO:0016787">
    <property type="term" value="F:hydrolase activity"/>
    <property type="evidence" value="ECO:0007669"/>
    <property type="project" value="UniProtKB-KW"/>
</dbReference>
<dbReference type="SUPFAM" id="SSF47473">
    <property type="entry name" value="EF-hand"/>
    <property type="match status" value="1"/>
</dbReference>
<dbReference type="InterPro" id="IPR036380">
    <property type="entry name" value="Isochorismatase-like_sf"/>
</dbReference>
<dbReference type="GO" id="GO:0005509">
    <property type="term" value="F:calcium ion binding"/>
    <property type="evidence" value="ECO:0007669"/>
    <property type="project" value="InterPro"/>
</dbReference>
<comment type="caution">
    <text evidence="5">The sequence shown here is derived from an EMBL/GenBank/DDBJ whole genome shotgun (WGS) entry which is preliminary data.</text>
</comment>
<dbReference type="InterPro" id="IPR018247">
    <property type="entry name" value="EF_Hand_1_Ca_BS"/>
</dbReference>
<dbReference type="InterPro" id="IPR049202">
    <property type="entry name" value="DUF6817"/>
</dbReference>
<dbReference type="InterPro" id="IPR011992">
    <property type="entry name" value="EF-hand-dom_pair"/>
</dbReference>
<reference evidence="5" key="1">
    <citation type="submission" date="2021-02" db="EMBL/GenBank/DDBJ databases">
        <authorList>
            <person name="Dougan E. K."/>
            <person name="Rhodes N."/>
            <person name="Thang M."/>
            <person name="Chan C."/>
        </authorList>
    </citation>
    <scope>NUCLEOTIDE SEQUENCE</scope>
</reference>
<dbReference type="InterPro" id="IPR000868">
    <property type="entry name" value="Isochorismatase-like_dom"/>
</dbReference>
<evidence type="ECO:0000313" key="6">
    <source>
        <dbReference type="Proteomes" id="UP000604046"/>
    </source>
</evidence>
<evidence type="ECO:0000313" key="5">
    <source>
        <dbReference type="EMBL" id="CAE7448309.1"/>
    </source>
</evidence>
<accession>A0A812RP75</accession>
<dbReference type="Gene3D" id="1.10.3210.10">
    <property type="entry name" value="Hypothetical protein af1432"/>
    <property type="match status" value="1"/>
</dbReference>
<dbReference type="SMART" id="SM00054">
    <property type="entry name" value="EFh"/>
    <property type="match status" value="2"/>
</dbReference>
<dbReference type="PROSITE" id="PS50222">
    <property type="entry name" value="EF_HAND_2"/>
    <property type="match status" value="2"/>
</dbReference>